<dbReference type="RefSeq" id="XP_004347531.1">
    <property type="nucleotide sequence ID" value="XM_004347481.2"/>
</dbReference>
<feature type="compositionally biased region" description="Low complexity" evidence="1">
    <location>
        <begin position="18"/>
        <end position="35"/>
    </location>
</feature>
<proteinExistence type="predicted"/>
<dbReference type="eggNOG" id="ENOG502STTW">
    <property type="taxonomic scope" value="Eukaryota"/>
</dbReference>
<feature type="region of interest" description="Disordered" evidence="1">
    <location>
        <begin position="1"/>
        <end position="35"/>
    </location>
</feature>
<dbReference type="Proteomes" id="UP000008743">
    <property type="component" value="Unassembled WGS sequence"/>
</dbReference>
<name>A0A0D2WRY4_CAPO3</name>
<dbReference type="AlphaFoldDB" id="A0A0D2WRY4"/>
<sequence>MSEPAESAVAHPDTLPVNAGPAAGPAAGPDNAGTDGTVTPDFIRVANELDGLPFLSRVCLCVAHTLKYVLDMREPVHEALMYLSAGEQNDRQVTAQGSVLANGGVVPGHTAAEFNAMIEQLEPSSAPLARRRLSDASLDSTVSANSGSAPASSGGSTSKPYKSRHFIRNIFGRLLLSWSASDPAMFKDAAATFSNPNQPVPSYKPLTHMPEVVQQQLHGIVPALPVPFTLDHDPSTASPSSPPVPATPSAAEPIFPSTSHDADENTSLFIRARVCSPPGGDAIDIQGGAVFENFFSPASLIVFCRAVIKAWSRAPAALIRATAQLQFPNVWRGLGQVFDMSRVSVAEDDAAVATHPPSQPWRMRLFVPLDHVQLVRVYPQMAQLFKWLAQIDIRVQDADAAVTMGEAAPTIARFEFDATHQAFIVRALCSDDGELLWTNPSGEPIPARKASGLAALTATASKYRAFEFNLGNESRLAITIDVAASLLGVTSVSLPRMHFLIGCQHDTLQVQLSNITSPWRIVNWILNLNRFFARLIDSTFVDVVLRPRPDSKHASKPLEESQPSPRVFTDAGPGYYIRFAGVTEMPTLFMVRIFAQVWHRVIKKKTYIELLYMASRLLLAIARDVDEAQRKRAVASSSSLPSH</sequence>
<organism evidence="2 3">
    <name type="scientific">Capsaspora owczarzaki (strain ATCC 30864)</name>
    <dbReference type="NCBI Taxonomy" id="595528"/>
    <lineage>
        <taxon>Eukaryota</taxon>
        <taxon>Filasterea</taxon>
        <taxon>Capsaspora</taxon>
    </lineage>
</organism>
<gene>
    <name evidence="2" type="ORF">CAOG_004780</name>
</gene>
<keyword evidence="3" id="KW-1185">Reference proteome</keyword>
<feature type="region of interest" description="Disordered" evidence="1">
    <location>
        <begin position="139"/>
        <end position="160"/>
    </location>
</feature>
<feature type="region of interest" description="Disordered" evidence="1">
    <location>
        <begin position="232"/>
        <end position="253"/>
    </location>
</feature>
<protein>
    <submittedName>
        <fullName evidence="2">Uncharacterized protein</fullName>
    </submittedName>
</protein>
<dbReference type="InParanoid" id="A0A0D2WRY4"/>
<evidence type="ECO:0000256" key="1">
    <source>
        <dbReference type="SAM" id="MobiDB-lite"/>
    </source>
</evidence>
<reference evidence="3" key="1">
    <citation type="submission" date="2011-02" db="EMBL/GenBank/DDBJ databases">
        <title>The Genome Sequence of Capsaspora owczarzaki ATCC 30864.</title>
        <authorList>
            <person name="Russ C."/>
            <person name="Cuomo C."/>
            <person name="Burger G."/>
            <person name="Gray M.W."/>
            <person name="Holland P.W.H."/>
            <person name="King N."/>
            <person name="Lang F.B.F."/>
            <person name="Roger A.J."/>
            <person name="Ruiz-Trillo I."/>
            <person name="Young S.K."/>
            <person name="Zeng Q."/>
            <person name="Gargeya S."/>
            <person name="Alvarado L."/>
            <person name="Berlin A."/>
            <person name="Chapman S.B."/>
            <person name="Chen Z."/>
            <person name="Freedman E."/>
            <person name="Gellesch M."/>
            <person name="Goldberg J."/>
            <person name="Griggs A."/>
            <person name="Gujja S."/>
            <person name="Heilman E."/>
            <person name="Heiman D."/>
            <person name="Howarth C."/>
            <person name="Mehta T."/>
            <person name="Neiman D."/>
            <person name="Pearson M."/>
            <person name="Roberts A."/>
            <person name="Saif S."/>
            <person name="Shea T."/>
            <person name="Shenoy N."/>
            <person name="Sisk P."/>
            <person name="Stolte C."/>
            <person name="Sykes S."/>
            <person name="White J."/>
            <person name="Yandava C."/>
            <person name="Haas B."/>
            <person name="Nusbaum C."/>
            <person name="Birren B."/>
        </authorList>
    </citation>
    <scope>NUCLEOTIDE SEQUENCE</scope>
    <source>
        <strain evidence="3">ATCC 30864</strain>
    </source>
</reference>
<feature type="compositionally biased region" description="Low complexity" evidence="1">
    <location>
        <begin position="143"/>
        <end position="158"/>
    </location>
</feature>
<evidence type="ECO:0000313" key="3">
    <source>
        <dbReference type="Proteomes" id="UP000008743"/>
    </source>
</evidence>
<evidence type="ECO:0000313" key="2">
    <source>
        <dbReference type="EMBL" id="KJE94088.1"/>
    </source>
</evidence>
<accession>A0A0D2WRY4</accession>
<dbReference type="EMBL" id="KE346366">
    <property type="protein sequence ID" value="KJE94088.1"/>
    <property type="molecule type" value="Genomic_DNA"/>
</dbReference>